<evidence type="ECO:0000313" key="2">
    <source>
        <dbReference type="Proteomes" id="UP000790709"/>
    </source>
</evidence>
<name>A0ACB8BZN1_9AGAM</name>
<reference evidence="1" key="1">
    <citation type="journal article" date="2021" name="New Phytol.">
        <title>Evolutionary innovations through gain and loss of genes in the ectomycorrhizal Boletales.</title>
        <authorList>
            <person name="Wu G."/>
            <person name="Miyauchi S."/>
            <person name="Morin E."/>
            <person name="Kuo A."/>
            <person name="Drula E."/>
            <person name="Varga T."/>
            <person name="Kohler A."/>
            <person name="Feng B."/>
            <person name="Cao Y."/>
            <person name="Lipzen A."/>
            <person name="Daum C."/>
            <person name="Hundley H."/>
            <person name="Pangilinan J."/>
            <person name="Johnson J."/>
            <person name="Barry K."/>
            <person name="LaButti K."/>
            <person name="Ng V."/>
            <person name="Ahrendt S."/>
            <person name="Min B."/>
            <person name="Choi I.G."/>
            <person name="Park H."/>
            <person name="Plett J.M."/>
            <person name="Magnuson J."/>
            <person name="Spatafora J.W."/>
            <person name="Nagy L.G."/>
            <person name="Henrissat B."/>
            <person name="Grigoriev I.V."/>
            <person name="Yang Z.L."/>
            <person name="Xu J."/>
            <person name="Martin F.M."/>
        </authorList>
    </citation>
    <scope>NUCLEOTIDE SEQUENCE</scope>
    <source>
        <strain evidence="1">KUC20120723A-06</strain>
    </source>
</reference>
<gene>
    <name evidence="1" type="ORF">BV22DRAFT_1001525</name>
</gene>
<accession>A0ACB8BZN1</accession>
<keyword evidence="2" id="KW-1185">Reference proteome</keyword>
<evidence type="ECO:0000313" key="1">
    <source>
        <dbReference type="EMBL" id="KAH7930088.1"/>
    </source>
</evidence>
<organism evidence="1 2">
    <name type="scientific">Leucogyrophana mollusca</name>
    <dbReference type="NCBI Taxonomy" id="85980"/>
    <lineage>
        <taxon>Eukaryota</taxon>
        <taxon>Fungi</taxon>
        <taxon>Dikarya</taxon>
        <taxon>Basidiomycota</taxon>
        <taxon>Agaricomycotina</taxon>
        <taxon>Agaricomycetes</taxon>
        <taxon>Agaricomycetidae</taxon>
        <taxon>Boletales</taxon>
        <taxon>Boletales incertae sedis</taxon>
        <taxon>Leucogyrophana</taxon>
    </lineage>
</organism>
<proteinExistence type="predicted"/>
<protein>
    <submittedName>
        <fullName evidence="1">Uncharacterized protein</fullName>
    </submittedName>
</protein>
<dbReference type="EMBL" id="MU266335">
    <property type="protein sequence ID" value="KAH7930088.1"/>
    <property type="molecule type" value="Genomic_DNA"/>
</dbReference>
<comment type="caution">
    <text evidence="1">The sequence shown here is derived from an EMBL/GenBank/DDBJ whole genome shotgun (WGS) entry which is preliminary data.</text>
</comment>
<sequence length="427" mass="49052">MEPEELLFVEGIDEDDDEGYIHQLAILGVLIYAGADESRRLRSERRRAHRTYLVRDDLLPNPRLNTPWQVMYDGQNDRAFITTMGFDVASFQCILHAGFAELWCSNPIPRNDTRQMAVPRPARRSLDPAGALGLVLHYLNSTMREVSLMQIFALIPSTVSRYIRFSLDILLLTLKQLPEGRIHWPDGDEFQENNDLIVARHPLLTGAFGTMDGLNLAVQTSDDQEIENATYNGWLHDHFVSSVLSFSAQGLIIACRLNAPGSWHDSRVAQPIYEKLRTQTPEGYYLVTDTAFPRGTSQIAGRIKAPIKEGQRLPLDPLERQSLLAFDRQLLSFRQSTEWGMRSLQGSFGRLRVPLEVSYIDKRGDLLETCVRLHNARTEMVGINQIRTVYMPIWKADEQEEIWAHFENMLFGEQREKDRVSRFHHIY</sequence>
<dbReference type="Proteomes" id="UP000790709">
    <property type="component" value="Unassembled WGS sequence"/>
</dbReference>